<keyword evidence="2" id="KW-0175">Coiled coil</keyword>
<dbReference type="KEGG" id="bko:CKF48_06785"/>
<protein>
    <recommendedName>
        <fullName evidence="3">HTH cro/C1-type domain-containing protein</fullName>
    </recommendedName>
</protein>
<dbReference type="SUPFAM" id="SSF48452">
    <property type="entry name" value="TPR-like"/>
    <property type="match status" value="1"/>
</dbReference>
<dbReference type="OrthoDB" id="252257at2"/>
<dbReference type="PROSITE" id="PS50943">
    <property type="entry name" value="HTH_CROC1"/>
    <property type="match status" value="1"/>
</dbReference>
<dbReference type="Proteomes" id="UP000215137">
    <property type="component" value="Chromosome"/>
</dbReference>
<dbReference type="InterPro" id="IPR019734">
    <property type="entry name" value="TPR_rpt"/>
</dbReference>
<feature type="coiled-coil region" evidence="2">
    <location>
        <begin position="50"/>
        <end position="77"/>
    </location>
</feature>
<evidence type="ECO:0000256" key="1">
    <source>
        <dbReference type="PROSITE-ProRule" id="PRU00339"/>
    </source>
</evidence>
<dbReference type="SMART" id="SM00530">
    <property type="entry name" value="HTH_XRE"/>
    <property type="match status" value="1"/>
</dbReference>
<dbReference type="PROSITE" id="PS50005">
    <property type="entry name" value="TPR"/>
    <property type="match status" value="1"/>
</dbReference>
<organism evidence="4 5">
    <name type="scientific">Cytobacillus kochii</name>
    <dbReference type="NCBI Taxonomy" id="859143"/>
    <lineage>
        <taxon>Bacteria</taxon>
        <taxon>Bacillati</taxon>
        <taxon>Bacillota</taxon>
        <taxon>Bacilli</taxon>
        <taxon>Bacillales</taxon>
        <taxon>Bacillaceae</taxon>
        <taxon>Cytobacillus</taxon>
    </lineage>
</organism>
<gene>
    <name evidence="4" type="ORF">CKF48_06785</name>
</gene>
<evidence type="ECO:0000313" key="4">
    <source>
        <dbReference type="EMBL" id="ASV67060.1"/>
    </source>
</evidence>
<evidence type="ECO:0000256" key="2">
    <source>
        <dbReference type="SAM" id="Coils"/>
    </source>
</evidence>
<proteinExistence type="predicted"/>
<feature type="repeat" description="TPR" evidence="1">
    <location>
        <begin position="262"/>
        <end position="295"/>
    </location>
</feature>
<sequence>MSVGHIIKFYREKEGMTQSQLGDGICTATHVSKIENGKTDYSLEIIQLFSQKLQIDLQKESEKFEEIEKTLHSFNEALILNKIKQVESYRRILNNIPYLLSTKYAYFYQLVMLRYWFVKEEKKEIDALLGSLDKVEAWMNPYEKNFLLHMKGWHLIRYSSKKDDHYEAIAIFNKIQIAYYPNEEFYYHLALGYQYVGRQVMAYMYAEKALKYFKEINNYADAIKAESLLLLHISEDPYVDVKPMYNRLIYACELINDNDKKGMLLNNLGNTLLKRKEYNEAYQYLKESIRLCNKKGKVYIHRLFNYILVAVEGHLSSKKTLRKNIIEGQRIALELEEEVFIHLFKLLEYKLEDEQDKYQLYLAEKAFPYFKEHQHFALMKSSLKELVEMNQMNSSPQLTSELLGEAVQLI</sequence>
<dbReference type="CDD" id="cd00093">
    <property type="entry name" value="HTH_XRE"/>
    <property type="match status" value="1"/>
</dbReference>
<dbReference type="Pfam" id="PF01381">
    <property type="entry name" value="HTH_3"/>
    <property type="match status" value="1"/>
</dbReference>
<feature type="domain" description="HTH cro/C1-type" evidence="3">
    <location>
        <begin position="7"/>
        <end position="64"/>
    </location>
</feature>
<name>A0A248TG34_9BACI</name>
<dbReference type="InterPro" id="IPR011990">
    <property type="entry name" value="TPR-like_helical_dom_sf"/>
</dbReference>
<evidence type="ECO:0000313" key="5">
    <source>
        <dbReference type="Proteomes" id="UP000215137"/>
    </source>
</evidence>
<keyword evidence="5" id="KW-1185">Reference proteome</keyword>
<dbReference type="AlphaFoldDB" id="A0A248TG34"/>
<dbReference type="SMART" id="SM00028">
    <property type="entry name" value="TPR"/>
    <property type="match status" value="2"/>
</dbReference>
<dbReference type="GO" id="GO:0003677">
    <property type="term" value="F:DNA binding"/>
    <property type="evidence" value="ECO:0007669"/>
    <property type="project" value="InterPro"/>
</dbReference>
<dbReference type="RefSeq" id="WP_095370635.1">
    <property type="nucleotide sequence ID" value="NZ_CP022983.1"/>
</dbReference>
<keyword evidence="1" id="KW-0802">TPR repeat</keyword>
<dbReference type="Gene3D" id="1.10.260.40">
    <property type="entry name" value="lambda repressor-like DNA-binding domains"/>
    <property type="match status" value="1"/>
</dbReference>
<dbReference type="SUPFAM" id="SSF47413">
    <property type="entry name" value="lambda repressor-like DNA-binding domains"/>
    <property type="match status" value="1"/>
</dbReference>
<dbReference type="EMBL" id="CP022983">
    <property type="protein sequence ID" value="ASV67060.1"/>
    <property type="molecule type" value="Genomic_DNA"/>
</dbReference>
<dbReference type="Gene3D" id="1.25.40.10">
    <property type="entry name" value="Tetratricopeptide repeat domain"/>
    <property type="match status" value="1"/>
</dbReference>
<reference evidence="4 5" key="1">
    <citation type="submission" date="2017-08" db="EMBL/GenBank/DDBJ databases">
        <title>Complete Genome Sequence of Bacillus kochii Oregon-R-modENCODE STRAIN BDGP4, isolated from Drosophila melanogaster gut.</title>
        <authorList>
            <person name="Wan K.H."/>
            <person name="Yu C."/>
            <person name="Park S."/>
            <person name="Hammonds A.S."/>
            <person name="Booth B.W."/>
            <person name="Celniker S.E."/>
        </authorList>
    </citation>
    <scope>NUCLEOTIDE SEQUENCE [LARGE SCALE GENOMIC DNA]</scope>
    <source>
        <strain evidence="4 5">BDGP4</strain>
    </source>
</reference>
<dbReference type="InterPro" id="IPR010982">
    <property type="entry name" value="Lambda_DNA-bd_dom_sf"/>
</dbReference>
<accession>A0A248TG34</accession>
<dbReference type="InterPro" id="IPR001387">
    <property type="entry name" value="Cro/C1-type_HTH"/>
</dbReference>
<evidence type="ECO:0000259" key="3">
    <source>
        <dbReference type="PROSITE" id="PS50943"/>
    </source>
</evidence>